<dbReference type="GO" id="GO:0006654">
    <property type="term" value="P:phosphatidic acid biosynthetic process"/>
    <property type="evidence" value="ECO:0007669"/>
    <property type="project" value="TreeGrafter"/>
</dbReference>
<dbReference type="PANTHER" id="PTHR10434:SF64">
    <property type="entry name" value="1-ACYL-SN-GLYCEROL-3-PHOSPHATE ACYLTRANSFERASE-RELATED"/>
    <property type="match status" value="1"/>
</dbReference>
<dbReference type="AlphaFoldDB" id="A0A1G8ZYK2"/>
<keyword evidence="6 7" id="KW-0012">Acyltransferase</keyword>
<dbReference type="STRING" id="393762.SAMN05660472_01003"/>
<dbReference type="EMBL" id="FNFP01000001">
    <property type="protein sequence ID" value="SDK20061.1"/>
    <property type="molecule type" value="Genomic_DNA"/>
</dbReference>
<evidence type="ECO:0000256" key="4">
    <source>
        <dbReference type="ARBA" id="ARBA00022679"/>
    </source>
</evidence>
<evidence type="ECO:0000256" key="3">
    <source>
        <dbReference type="ARBA" id="ARBA00022516"/>
    </source>
</evidence>
<evidence type="ECO:0000256" key="2">
    <source>
        <dbReference type="ARBA" id="ARBA00008655"/>
    </source>
</evidence>
<gene>
    <name evidence="9" type="ORF">SAMN05660472_01003</name>
</gene>
<evidence type="ECO:0000256" key="6">
    <source>
        <dbReference type="ARBA" id="ARBA00023315"/>
    </source>
</evidence>
<comment type="pathway">
    <text evidence="1">Lipid metabolism.</text>
</comment>
<evidence type="ECO:0000256" key="7">
    <source>
        <dbReference type="RuleBase" id="RU361267"/>
    </source>
</evidence>
<dbReference type="CDD" id="cd07989">
    <property type="entry name" value="LPLAT_AGPAT-like"/>
    <property type="match status" value="1"/>
</dbReference>
<dbReference type="GO" id="GO:0003841">
    <property type="term" value="F:1-acylglycerol-3-phosphate O-acyltransferase activity"/>
    <property type="evidence" value="ECO:0007669"/>
    <property type="project" value="UniProtKB-UniRule"/>
</dbReference>
<accession>A0A1G8ZYK2</accession>
<protein>
    <recommendedName>
        <fullName evidence="7">1-acyl-sn-glycerol-3-phosphate acyltransferase</fullName>
        <ecNumber evidence="7">2.3.1.51</ecNumber>
    </recommendedName>
</protein>
<comment type="domain">
    <text evidence="7">The HXXXXD motif is essential for acyltransferase activity and may constitute the binding site for the phosphate moiety of the glycerol-3-phosphate.</text>
</comment>
<evidence type="ECO:0000259" key="8">
    <source>
        <dbReference type="SMART" id="SM00563"/>
    </source>
</evidence>
<dbReference type="SMART" id="SM00563">
    <property type="entry name" value="PlsC"/>
    <property type="match status" value="1"/>
</dbReference>
<evidence type="ECO:0000256" key="5">
    <source>
        <dbReference type="ARBA" id="ARBA00023098"/>
    </source>
</evidence>
<organism evidence="9 10">
    <name type="scientific">Natronincola ferrireducens</name>
    <dbReference type="NCBI Taxonomy" id="393762"/>
    <lineage>
        <taxon>Bacteria</taxon>
        <taxon>Bacillati</taxon>
        <taxon>Bacillota</taxon>
        <taxon>Clostridia</taxon>
        <taxon>Peptostreptococcales</taxon>
        <taxon>Natronincolaceae</taxon>
        <taxon>Natronincola</taxon>
    </lineage>
</organism>
<evidence type="ECO:0000256" key="1">
    <source>
        <dbReference type="ARBA" id="ARBA00005189"/>
    </source>
</evidence>
<dbReference type="Proteomes" id="UP000198718">
    <property type="component" value="Unassembled WGS sequence"/>
</dbReference>
<name>A0A1G8ZYK2_9FIRM</name>
<proteinExistence type="inferred from homology"/>
<comment type="similarity">
    <text evidence="2 7">Belongs to the 1-acyl-sn-glycerol-3-phosphate acyltransferase family.</text>
</comment>
<evidence type="ECO:0000313" key="9">
    <source>
        <dbReference type="EMBL" id="SDK20061.1"/>
    </source>
</evidence>
<dbReference type="Pfam" id="PF01553">
    <property type="entry name" value="Acyltransferase"/>
    <property type="match status" value="1"/>
</dbReference>
<keyword evidence="4 7" id="KW-0808">Transferase</keyword>
<dbReference type="InterPro" id="IPR002123">
    <property type="entry name" value="Plipid/glycerol_acylTrfase"/>
</dbReference>
<dbReference type="GO" id="GO:0016020">
    <property type="term" value="C:membrane"/>
    <property type="evidence" value="ECO:0007669"/>
    <property type="project" value="InterPro"/>
</dbReference>
<dbReference type="NCBIfam" id="TIGR00530">
    <property type="entry name" value="AGP_acyltrn"/>
    <property type="match status" value="1"/>
</dbReference>
<dbReference type="OrthoDB" id="9803035at2"/>
<dbReference type="SUPFAM" id="SSF69593">
    <property type="entry name" value="Glycerol-3-phosphate (1)-acyltransferase"/>
    <property type="match status" value="1"/>
</dbReference>
<evidence type="ECO:0000313" key="10">
    <source>
        <dbReference type="Proteomes" id="UP000198718"/>
    </source>
</evidence>
<dbReference type="EC" id="2.3.1.51" evidence="7"/>
<keyword evidence="3 7" id="KW-0444">Lipid biosynthesis</keyword>
<sequence>MKKFFGIAHFLLYGLYVKVFAIPKVKKLHKEGRTEEKRSYTDGISKKWCTILIGSTGSTVKVTGLEHIPKDGSVLFVSNHQGYFDIPILLLYLPKSLGFLAKIELKKWPIISKWLECMEGVFIDRNDIRQSLLAIKETTENLKTGQSMVIFPEGTRSKSSELNPFKPGSLKAAQKAYVPIVPITIKNTYKILEANNDRDLKPANVEVIISPAIYPDEFTKETSNDLTVKIFETIKNHL</sequence>
<comment type="catalytic activity">
    <reaction evidence="7">
        <text>a 1-acyl-sn-glycero-3-phosphate + an acyl-CoA = a 1,2-diacyl-sn-glycero-3-phosphate + CoA</text>
        <dbReference type="Rhea" id="RHEA:19709"/>
        <dbReference type="ChEBI" id="CHEBI:57287"/>
        <dbReference type="ChEBI" id="CHEBI:57970"/>
        <dbReference type="ChEBI" id="CHEBI:58342"/>
        <dbReference type="ChEBI" id="CHEBI:58608"/>
        <dbReference type="EC" id="2.3.1.51"/>
    </reaction>
</comment>
<keyword evidence="5 7" id="KW-0443">Lipid metabolism</keyword>
<reference evidence="9 10" key="1">
    <citation type="submission" date="2016-10" db="EMBL/GenBank/DDBJ databases">
        <authorList>
            <person name="de Groot N.N."/>
        </authorList>
    </citation>
    <scope>NUCLEOTIDE SEQUENCE [LARGE SCALE GENOMIC DNA]</scope>
    <source>
        <strain evidence="9 10">DSM 18346</strain>
    </source>
</reference>
<feature type="domain" description="Phospholipid/glycerol acyltransferase" evidence="8">
    <location>
        <begin position="74"/>
        <end position="188"/>
    </location>
</feature>
<dbReference type="PANTHER" id="PTHR10434">
    <property type="entry name" value="1-ACYL-SN-GLYCEROL-3-PHOSPHATE ACYLTRANSFERASE"/>
    <property type="match status" value="1"/>
</dbReference>
<dbReference type="InterPro" id="IPR004552">
    <property type="entry name" value="AGP_acyltrans"/>
</dbReference>
<keyword evidence="7" id="KW-0594">Phospholipid biosynthesis</keyword>
<keyword evidence="7" id="KW-1208">Phospholipid metabolism</keyword>
<keyword evidence="10" id="KW-1185">Reference proteome</keyword>
<dbReference type="RefSeq" id="WP_090551109.1">
    <property type="nucleotide sequence ID" value="NZ_FNFP01000001.1"/>
</dbReference>